<evidence type="ECO:0000259" key="2">
    <source>
        <dbReference type="Pfam" id="PF22124"/>
    </source>
</evidence>
<organism evidence="3 4">
    <name type="scientific">Actinopolymorpha rutila</name>
    <dbReference type="NCBI Taxonomy" id="446787"/>
    <lineage>
        <taxon>Bacteria</taxon>
        <taxon>Bacillati</taxon>
        <taxon>Actinomycetota</taxon>
        <taxon>Actinomycetes</taxon>
        <taxon>Propionibacteriales</taxon>
        <taxon>Actinopolymorphaceae</taxon>
        <taxon>Actinopolymorpha</taxon>
    </lineage>
</organism>
<evidence type="ECO:0008006" key="5">
    <source>
        <dbReference type="Google" id="ProtNLM"/>
    </source>
</evidence>
<dbReference type="Pfam" id="PF22124">
    <property type="entry name" value="Glyco_hydro_95_cat"/>
    <property type="match status" value="1"/>
</dbReference>
<dbReference type="GO" id="GO:0005975">
    <property type="term" value="P:carbohydrate metabolic process"/>
    <property type="evidence" value="ECO:0007669"/>
    <property type="project" value="InterPro"/>
</dbReference>
<evidence type="ECO:0000313" key="3">
    <source>
        <dbReference type="EMBL" id="NYH92064.1"/>
    </source>
</evidence>
<dbReference type="PANTHER" id="PTHR31084:SF0">
    <property type="entry name" value="ALPHA-L-FUCOSIDASE 2"/>
    <property type="match status" value="1"/>
</dbReference>
<evidence type="ECO:0000313" key="4">
    <source>
        <dbReference type="Proteomes" id="UP000579605"/>
    </source>
</evidence>
<dbReference type="InterPro" id="IPR012341">
    <property type="entry name" value="6hp_glycosidase-like_sf"/>
</dbReference>
<evidence type="ECO:0000259" key="1">
    <source>
        <dbReference type="Pfam" id="PF21307"/>
    </source>
</evidence>
<dbReference type="InterPro" id="IPR054363">
    <property type="entry name" value="GH95_cat"/>
</dbReference>
<proteinExistence type="predicted"/>
<dbReference type="Pfam" id="PF21307">
    <property type="entry name" value="Glyco_hydro_95_C"/>
    <property type="match status" value="1"/>
</dbReference>
<sequence>MWLCRHLWDHYDYSRDETFLRDVAWPLVRDAATFCLDWLAERPDGTLAVAPSTSPENHYVAPDGEPAAVSVSTTADLAMIRDLLERSLDLQAALDRAERADKADDAWRERVTDALNRLPAERVGSDGRLAEWSTELRDAEPKHRHMSHLFGVYPAERIGPESTPELAAAALRTLTARGDYSTGWSLAWRVSLRARLRDAVGAHTALRAFLAPMPDDVPESPAMGPGGVYRSLLCAHPPFQIDGNFGVTAGIAEMLVQSHDSSREVTELHLLPALPESWRTGAFTGLRARGGVTVDTEWTDGAIDRIFVTPDTDRRIVVRAGGERVTVDARAGERRAVEGAVLANNVARG</sequence>
<feature type="domain" description="Glycosyl hydrolase family 95 catalytic" evidence="2">
    <location>
        <begin position="2"/>
        <end position="255"/>
    </location>
</feature>
<dbReference type="EMBL" id="JACBZH010000001">
    <property type="protein sequence ID" value="NYH92064.1"/>
    <property type="molecule type" value="Genomic_DNA"/>
</dbReference>
<gene>
    <name evidence="3" type="ORF">F4554_004702</name>
</gene>
<keyword evidence="4" id="KW-1185">Reference proteome</keyword>
<dbReference type="InterPro" id="IPR049053">
    <property type="entry name" value="AFCA-like_C"/>
</dbReference>
<dbReference type="RefSeq" id="WP_179789532.1">
    <property type="nucleotide sequence ID" value="NZ_BAAARR010000001.1"/>
</dbReference>
<protein>
    <recommendedName>
        <fullName evidence="5">Alpha-L-fucosidase 2</fullName>
    </recommendedName>
</protein>
<accession>A0A852ZGL7</accession>
<reference evidence="3 4" key="1">
    <citation type="submission" date="2020-07" db="EMBL/GenBank/DDBJ databases">
        <title>Sequencing the genomes of 1000 actinobacteria strains.</title>
        <authorList>
            <person name="Klenk H.-P."/>
        </authorList>
    </citation>
    <scope>NUCLEOTIDE SEQUENCE [LARGE SCALE GENOMIC DNA]</scope>
    <source>
        <strain evidence="3 4">DSM 18448</strain>
    </source>
</reference>
<dbReference type="AlphaFoldDB" id="A0A852ZGL7"/>
<dbReference type="SUPFAM" id="SSF48208">
    <property type="entry name" value="Six-hairpin glycosidases"/>
    <property type="match status" value="1"/>
</dbReference>
<comment type="caution">
    <text evidence="3">The sequence shown here is derived from an EMBL/GenBank/DDBJ whole genome shotgun (WGS) entry which is preliminary data.</text>
</comment>
<name>A0A852ZGL7_9ACTN</name>
<feature type="domain" description="Alpha fucosidase A-like C-terminal" evidence="1">
    <location>
        <begin position="266"/>
        <end position="331"/>
    </location>
</feature>
<dbReference type="GO" id="GO:0004560">
    <property type="term" value="F:alpha-L-fucosidase activity"/>
    <property type="evidence" value="ECO:0007669"/>
    <property type="project" value="TreeGrafter"/>
</dbReference>
<dbReference type="Gene3D" id="1.50.10.10">
    <property type="match status" value="1"/>
</dbReference>
<dbReference type="PANTHER" id="PTHR31084">
    <property type="entry name" value="ALPHA-L-FUCOSIDASE 2"/>
    <property type="match status" value="1"/>
</dbReference>
<dbReference type="Proteomes" id="UP000579605">
    <property type="component" value="Unassembled WGS sequence"/>
</dbReference>
<dbReference type="InterPro" id="IPR008928">
    <property type="entry name" value="6-hairpin_glycosidase_sf"/>
</dbReference>